<evidence type="ECO:0000313" key="20">
    <source>
        <dbReference type="EMBL" id="KAF0044521.1"/>
    </source>
</evidence>
<evidence type="ECO:0000256" key="18">
    <source>
        <dbReference type="ARBA" id="ARBA00036741"/>
    </source>
</evidence>
<feature type="transmembrane region" description="Helical" evidence="19">
    <location>
        <begin position="374"/>
        <end position="397"/>
    </location>
</feature>
<dbReference type="InterPro" id="IPR039672">
    <property type="entry name" value="MFS_2"/>
</dbReference>
<dbReference type="GO" id="GO:0051978">
    <property type="term" value="F:lysophospholipid:sodium symporter activity"/>
    <property type="evidence" value="ECO:0007669"/>
    <property type="project" value="TreeGrafter"/>
</dbReference>
<keyword evidence="6 19" id="KW-0812">Transmembrane</keyword>
<evidence type="ECO:0000256" key="15">
    <source>
        <dbReference type="ARBA" id="ARBA00035930"/>
    </source>
</evidence>
<dbReference type="SUPFAM" id="SSF103473">
    <property type="entry name" value="MFS general substrate transporter"/>
    <property type="match status" value="1"/>
</dbReference>
<comment type="similarity">
    <text evidence="3">Belongs to the major facilitator superfamily.</text>
</comment>
<comment type="catalytic activity">
    <reaction evidence="16">
        <text>1-(4Z,7Z,10Z,13Z,16Z,19Z-docosahexaenoyl)-sn-glycero-3-phosphocholine(in) + Na(+)(in) = 1-(4Z,7Z,10Z,13Z,16Z,19Z-docosahexaenoyl)-sn-glycero-3-phosphocholine(out) + Na(+)(out)</text>
        <dbReference type="Rhea" id="RHEA:43860"/>
        <dbReference type="ChEBI" id="CHEBI:29101"/>
        <dbReference type="ChEBI" id="CHEBI:73873"/>
    </reaction>
</comment>
<feature type="transmembrane region" description="Helical" evidence="19">
    <location>
        <begin position="306"/>
        <end position="325"/>
    </location>
</feature>
<feature type="transmembrane region" description="Helical" evidence="19">
    <location>
        <begin position="220"/>
        <end position="242"/>
    </location>
</feature>
<evidence type="ECO:0000256" key="16">
    <source>
        <dbReference type="ARBA" id="ARBA00036185"/>
    </source>
</evidence>
<comment type="subcellular location">
    <subcellularLocation>
        <location evidence="2">Cell membrane</location>
        <topology evidence="2">Multi-pass membrane protein</topology>
    </subcellularLocation>
    <subcellularLocation>
        <location evidence="1">Endoplasmic reticulum membrane</location>
        <topology evidence="1">Multi-pass membrane protein</topology>
    </subcellularLocation>
</comment>
<evidence type="ECO:0000256" key="1">
    <source>
        <dbReference type="ARBA" id="ARBA00004477"/>
    </source>
</evidence>
<evidence type="ECO:0000256" key="13">
    <source>
        <dbReference type="ARBA" id="ARBA00023180"/>
    </source>
</evidence>
<protein>
    <recommendedName>
        <fullName evidence="22">Sodium-dependent lysophosphatidylcholine symporter 1-B-like</fullName>
    </recommendedName>
</protein>
<dbReference type="GO" id="GO:0140329">
    <property type="term" value="P:lysophospholipid translocation"/>
    <property type="evidence" value="ECO:0007669"/>
    <property type="project" value="TreeGrafter"/>
</dbReference>
<comment type="catalytic activity">
    <reaction evidence="17">
        <text>a 1-acyl-sn-glycero-3-phosphocholine(in) + Na(+)(in) = a 1-acyl-sn-glycero-3-phosphocholine(out) + Na(+)(out)</text>
        <dbReference type="Rhea" id="RHEA:44376"/>
        <dbReference type="ChEBI" id="CHEBI:29101"/>
        <dbReference type="ChEBI" id="CHEBI:58168"/>
    </reaction>
</comment>
<sequence>MKNIGHNAVEAKDQRNRLSVCNKLCYAIGGAPYQITGTALGFFLQIYLLDVAQLDPFHASIILFVGRAWDAVTDPSVGFLVSRSRWTRIGRMMPWIVFSTPFAVLTYFLIWYVPPFEQGKVVWYLIFYCLFQSMQTCFHVPYSALTMFISSNQKERDSATAYRMMVEVLGTVLGTAIPGQIVGGASSCPTEPNVLASINSSMNSSINSSNVSLEETKQSYLLASGVISVIYVICAVILFLGVKEKKESGRKRSNLLTFRQGMWLVMSHGPYVKLVIGFLFTSLAFMLLEGNFALFITYALGHRKDFHNILLVIMWAVPFMILIVCIQSNLVISYLVSVAAGVSVAAAFLLPWSMLPDVVDDFKVKNPDVHGHEALFYSYYVFFIKFASGISLGISTLSLKFAGYVTGSCSQPEAVSLTLKVLVSPVPVCLIAVGLLILKTYPIDEEKRQGNQKLLQKILDMTTSYLDKQKRPQTPPLPKHHQTASAGSLRWITQVYVAL</sequence>
<evidence type="ECO:0000256" key="8">
    <source>
        <dbReference type="ARBA" id="ARBA00022847"/>
    </source>
</evidence>
<evidence type="ECO:0000256" key="5">
    <source>
        <dbReference type="ARBA" id="ARBA00022475"/>
    </source>
</evidence>
<keyword evidence="10" id="KW-0445">Lipid transport</keyword>
<dbReference type="GO" id="GO:0005886">
    <property type="term" value="C:plasma membrane"/>
    <property type="evidence" value="ECO:0007669"/>
    <property type="project" value="UniProtKB-SubCell"/>
</dbReference>
<evidence type="ECO:0008006" key="22">
    <source>
        <dbReference type="Google" id="ProtNLM"/>
    </source>
</evidence>
<accession>A0A6A4TP16</accession>
<name>A0A6A4TP16_SCOMX</name>
<evidence type="ECO:0000256" key="10">
    <source>
        <dbReference type="ARBA" id="ARBA00023055"/>
    </source>
</evidence>
<keyword evidence="9 19" id="KW-1133">Transmembrane helix</keyword>
<keyword evidence="4" id="KW-0813">Transport</keyword>
<proteinExistence type="inferred from homology"/>
<dbReference type="AlphaFoldDB" id="A0A6A4TP16"/>
<keyword evidence="7" id="KW-0256">Endoplasmic reticulum</keyword>
<evidence type="ECO:0000256" key="3">
    <source>
        <dbReference type="ARBA" id="ARBA00008335"/>
    </source>
</evidence>
<evidence type="ECO:0000313" key="21">
    <source>
        <dbReference type="Proteomes" id="UP000438429"/>
    </source>
</evidence>
<comment type="catalytic activity">
    <reaction evidence="18">
        <text>a 1-acyl-sn-glycero-3-phosphoethanolamine(in) + Na(+)(in) = a 1-acyl-sn-glycero-3-phosphoethanolamine(out) + Na(+)(out)</text>
        <dbReference type="Rhea" id="RHEA:43868"/>
        <dbReference type="ChEBI" id="CHEBI:29101"/>
        <dbReference type="ChEBI" id="CHEBI:64381"/>
    </reaction>
</comment>
<evidence type="ECO:0000256" key="9">
    <source>
        <dbReference type="ARBA" id="ARBA00022989"/>
    </source>
</evidence>
<evidence type="ECO:0000256" key="4">
    <source>
        <dbReference type="ARBA" id="ARBA00022448"/>
    </source>
</evidence>
<dbReference type="EMBL" id="VEVO01000003">
    <property type="protein sequence ID" value="KAF0044521.1"/>
    <property type="molecule type" value="Genomic_DNA"/>
</dbReference>
<gene>
    <name evidence="20" type="ORF">F2P81_003679</name>
</gene>
<evidence type="ECO:0000256" key="14">
    <source>
        <dbReference type="ARBA" id="ARBA00035893"/>
    </source>
</evidence>
<keyword evidence="13" id="KW-0325">Glycoprotein</keyword>
<dbReference type="GO" id="GO:0008643">
    <property type="term" value="P:carbohydrate transport"/>
    <property type="evidence" value="ECO:0007669"/>
    <property type="project" value="InterPro"/>
</dbReference>
<dbReference type="GO" id="GO:0005789">
    <property type="term" value="C:endoplasmic reticulum membrane"/>
    <property type="evidence" value="ECO:0007669"/>
    <property type="project" value="UniProtKB-SubCell"/>
</dbReference>
<dbReference type="GO" id="GO:1990379">
    <property type="term" value="P:lipid transport across blood-brain barrier"/>
    <property type="evidence" value="ECO:0007669"/>
    <property type="project" value="TreeGrafter"/>
</dbReference>
<comment type="catalytic activity">
    <reaction evidence="14">
        <text>1-hexadecanoyl-sn-glycero-3-phosphocholine(in) + Na(+)(in) = 1-hexadecanoyl-sn-glycero-3-phosphocholine(out) + Na(+)(out)</text>
        <dbReference type="Rhea" id="RHEA:43864"/>
        <dbReference type="ChEBI" id="CHEBI:29101"/>
        <dbReference type="ChEBI" id="CHEBI:72998"/>
    </reaction>
</comment>
<dbReference type="FunFam" id="1.20.1250.20:FF:000185">
    <property type="entry name" value="sodium-dependent lysophosphatidylcholine symporter 1 isoform X1"/>
    <property type="match status" value="1"/>
</dbReference>
<feature type="transmembrane region" description="Helical" evidence="19">
    <location>
        <begin position="274"/>
        <end position="300"/>
    </location>
</feature>
<evidence type="ECO:0000256" key="12">
    <source>
        <dbReference type="ARBA" id="ARBA00023157"/>
    </source>
</evidence>
<evidence type="ECO:0000256" key="7">
    <source>
        <dbReference type="ARBA" id="ARBA00022824"/>
    </source>
</evidence>
<dbReference type="InterPro" id="IPR036259">
    <property type="entry name" value="MFS_trans_sf"/>
</dbReference>
<dbReference type="Gene3D" id="1.20.1250.20">
    <property type="entry name" value="MFS general substrate transporter like domains"/>
    <property type="match status" value="1"/>
</dbReference>
<dbReference type="PANTHER" id="PTHR11328">
    <property type="entry name" value="MAJOR FACILITATOR SUPERFAMILY DOMAIN-CONTAINING PROTEIN"/>
    <property type="match status" value="1"/>
</dbReference>
<dbReference type="Pfam" id="PF13347">
    <property type="entry name" value="MFS_2"/>
    <property type="match status" value="1"/>
</dbReference>
<evidence type="ECO:0000256" key="2">
    <source>
        <dbReference type="ARBA" id="ARBA00004651"/>
    </source>
</evidence>
<evidence type="ECO:0000256" key="17">
    <source>
        <dbReference type="ARBA" id="ARBA00036686"/>
    </source>
</evidence>
<feature type="transmembrane region" description="Helical" evidence="19">
    <location>
        <begin position="125"/>
        <end position="149"/>
    </location>
</feature>
<keyword evidence="5" id="KW-1003">Cell membrane</keyword>
<evidence type="ECO:0000256" key="19">
    <source>
        <dbReference type="SAM" id="Phobius"/>
    </source>
</evidence>
<keyword evidence="11 19" id="KW-0472">Membrane</keyword>
<dbReference type="GO" id="GO:0015245">
    <property type="term" value="F:fatty acid transmembrane transporter activity"/>
    <property type="evidence" value="ECO:0007669"/>
    <property type="project" value="TreeGrafter"/>
</dbReference>
<feature type="transmembrane region" description="Helical" evidence="19">
    <location>
        <begin position="332"/>
        <end position="354"/>
    </location>
</feature>
<feature type="transmembrane region" description="Helical" evidence="19">
    <location>
        <begin position="92"/>
        <end position="113"/>
    </location>
</feature>
<keyword evidence="8" id="KW-0769">Symport</keyword>
<evidence type="ECO:0000256" key="11">
    <source>
        <dbReference type="ARBA" id="ARBA00023136"/>
    </source>
</evidence>
<comment type="caution">
    <text evidence="20">The sequence shown here is derived from an EMBL/GenBank/DDBJ whole genome shotgun (WGS) entry which is preliminary data.</text>
</comment>
<organism evidence="20 21">
    <name type="scientific">Scophthalmus maximus</name>
    <name type="common">Turbot</name>
    <name type="synonym">Psetta maxima</name>
    <dbReference type="NCBI Taxonomy" id="52904"/>
    <lineage>
        <taxon>Eukaryota</taxon>
        <taxon>Metazoa</taxon>
        <taxon>Chordata</taxon>
        <taxon>Craniata</taxon>
        <taxon>Vertebrata</taxon>
        <taxon>Euteleostomi</taxon>
        <taxon>Actinopterygii</taxon>
        <taxon>Neopterygii</taxon>
        <taxon>Teleostei</taxon>
        <taxon>Neoteleostei</taxon>
        <taxon>Acanthomorphata</taxon>
        <taxon>Carangaria</taxon>
        <taxon>Pleuronectiformes</taxon>
        <taxon>Pleuronectoidei</taxon>
        <taxon>Scophthalmidae</taxon>
        <taxon>Scophthalmus</taxon>
    </lineage>
</organism>
<dbReference type="PANTHER" id="PTHR11328:SF29">
    <property type="entry name" value="SODIUM-DEPENDENT LYSOPHOSPHATIDYLCHOLINE SYMPORTER 1"/>
    <property type="match status" value="1"/>
</dbReference>
<dbReference type="Proteomes" id="UP000438429">
    <property type="component" value="Unassembled WGS sequence"/>
</dbReference>
<reference evidence="20 21" key="1">
    <citation type="submission" date="2019-06" db="EMBL/GenBank/DDBJ databases">
        <title>Draft genomes of female and male turbot (Scophthalmus maximus).</title>
        <authorList>
            <person name="Xu H."/>
            <person name="Xu X.-W."/>
            <person name="Shao C."/>
            <person name="Chen S."/>
        </authorList>
    </citation>
    <scope>NUCLEOTIDE SEQUENCE [LARGE SCALE GENOMIC DNA]</scope>
    <source>
        <strain evidence="20">Ysfricsl-2016a</strain>
        <tissue evidence="20">Blood</tissue>
    </source>
</reference>
<keyword evidence="12" id="KW-1015">Disulfide bond</keyword>
<evidence type="ECO:0000256" key="6">
    <source>
        <dbReference type="ARBA" id="ARBA00022692"/>
    </source>
</evidence>
<comment type="catalytic activity">
    <reaction evidence="15">
        <text>1-(9Z-octadecenoyl)-sn-glycero-3-phosphocholine(in) + Na(+)(in) = 1-(9Z-octadecenoyl)-sn-glycero-3-phosphocholine(out) + Na(+)(out)</text>
        <dbReference type="Rhea" id="RHEA:43856"/>
        <dbReference type="ChEBI" id="CHEBI:28610"/>
        <dbReference type="ChEBI" id="CHEBI:29101"/>
    </reaction>
</comment>